<dbReference type="Gene3D" id="3.30.420.10">
    <property type="entry name" value="Ribonuclease H-like superfamily/Ribonuclease H"/>
    <property type="match status" value="1"/>
</dbReference>
<dbReference type="Proteomes" id="UP000467841">
    <property type="component" value="Unassembled WGS sequence"/>
</dbReference>
<reference evidence="1" key="1">
    <citation type="submission" date="2020-01" db="EMBL/GenBank/DDBJ databases">
        <authorList>
            <person name="Mishra B."/>
        </authorList>
    </citation>
    <scope>NUCLEOTIDE SEQUENCE [LARGE SCALE GENOMIC DNA]</scope>
</reference>
<dbReference type="GO" id="GO:0003676">
    <property type="term" value="F:nucleic acid binding"/>
    <property type="evidence" value="ECO:0007669"/>
    <property type="project" value="InterPro"/>
</dbReference>
<evidence type="ECO:0008006" key="3">
    <source>
        <dbReference type="Google" id="ProtNLM"/>
    </source>
</evidence>
<dbReference type="InterPro" id="IPR036397">
    <property type="entry name" value="RNaseH_sf"/>
</dbReference>
<dbReference type="PANTHER" id="PTHR37984">
    <property type="entry name" value="PROTEIN CBG26694"/>
    <property type="match status" value="1"/>
</dbReference>
<keyword evidence="2" id="KW-1185">Reference proteome</keyword>
<evidence type="ECO:0000313" key="1">
    <source>
        <dbReference type="EMBL" id="CAA7034274.1"/>
    </source>
</evidence>
<name>A0A6D2J356_9BRAS</name>
<gene>
    <name evidence="1" type="ORF">MERR_LOCUS21509</name>
</gene>
<protein>
    <recommendedName>
        <fullName evidence="3">Integrase catalytic domain-containing protein</fullName>
    </recommendedName>
</protein>
<comment type="caution">
    <text evidence="1">The sequence shown here is derived from an EMBL/GenBank/DDBJ whole genome shotgun (WGS) entry which is preliminary data.</text>
</comment>
<dbReference type="EMBL" id="CACVBM020001144">
    <property type="protein sequence ID" value="CAA7034274.1"/>
    <property type="molecule type" value="Genomic_DNA"/>
</dbReference>
<dbReference type="OrthoDB" id="1935586at2759"/>
<dbReference type="InterPro" id="IPR012337">
    <property type="entry name" value="RNaseH-like_sf"/>
</dbReference>
<proteinExistence type="predicted"/>
<dbReference type="AlphaFoldDB" id="A0A6D2J356"/>
<sequence length="285" mass="31973">MSSQDKVSSRHASLFLYLQQFTFVIKHKARSLNKVADALSRRHALLSTLHVSVPGFETLPELYSLDPFFGKLWINANEGVLLDSRFLGHFWRSLWRLLKTSLDMSSAYHPQTDGQMEVTNRALGDLLCCLVGDNIRTWDKVISQAEFAHNHAVNCNTSMSPFRVIYGVTPRALVDLSLPPDRTRFHTRACDTVYNAPTVLPGESPTPSLWARRPISARGPHPCPTAGPLFLRGSNDLFTIPAINTRPFPVFWPHSHGFGNHFPKVTHPSTTPAQARLTLELLIDL</sequence>
<organism evidence="1 2">
    <name type="scientific">Microthlaspi erraticum</name>
    <dbReference type="NCBI Taxonomy" id="1685480"/>
    <lineage>
        <taxon>Eukaryota</taxon>
        <taxon>Viridiplantae</taxon>
        <taxon>Streptophyta</taxon>
        <taxon>Embryophyta</taxon>
        <taxon>Tracheophyta</taxon>
        <taxon>Spermatophyta</taxon>
        <taxon>Magnoliopsida</taxon>
        <taxon>eudicotyledons</taxon>
        <taxon>Gunneridae</taxon>
        <taxon>Pentapetalae</taxon>
        <taxon>rosids</taxon>
        <taxon>malvids</taxon>
        <taxon>Brassicales</taxon>
        <taxon>Brassicaceae</taxon>
        <taxon>Coluteocarpeae</taxon>
        <taxon>Microthlaspi</taxon>
    </lineage>
</organism>
<dbReference type="InterPro" id="IPR050951">
    <property type="entry name" value="Retrovirus_Pol_polyprotein"/>
</dbReference>
<dbReference type="SUPFAM" id="SSF53098">
    <property type="entry name" value="Ribonuclease H-like"/>
    <property type="match status" value="1"/>
</dbReference>
<accession>A0A6D2J356</accession>
<evidence type="ECO:0000313" key="2">
    <source>
        <dbReference type="Proteomes" id="UP000467841"/>
    </source>
</evidence>
<dbReference type="PANTHER" id="PTHR37984:SF5">
    <property type="entry name" value="PROTEIN NYNRIN-LIKE"/>
    <property type="match status" value="1"/>
</dbReference>